<dbReference type="Proteomes" id="UP001601992">
    <property type="component" value="Unassembled WGS sequence"/>
</dbReference>
<comment type="caution">
    <text evidence="3">The sequence shown here is derived from an EMBL/GenBank/DDBJ whole genome shotgun (WGS) entry which is preliminary data.</text>
</comment>
<reference evidence="3 4" key="1">
    <citation type="submission" date="2024-10" db="EMBL/GenBank/DDBJ databases">
        <title>The Natural Products Discovery Center: Release of the First 8490 Sequenced Strains for Exploring Actinobacteria Biosynthetic Diversity.</title>
        <authorList>
            <person name="Kalkreuter E."/>
            <person name="Kautsar S.A."/>
            <person name="Yang D."/>
            <person name="Bader C.D."/>
            <person name="Teijaro C.N."/>
            <person name="Fluegel L."/>
            <person name="Davis C.M."/>
            <person name="Simpson J.R."/>
            <person name="Lauterbach L."/>
            <person name="Steele A.D."/>
            <person name="Gui C."/>
            <person name="Meng S."/>
            <person name="Li G."/>
            <person name="Viehrig K."/>
            <person name="Ye F."/>
            <person name="Su P."/>
            <person name="Kiefer A.F."/>
            <person name="Nichols A."/>
            <person name="Cepeda A.J."/>
            <person name="Yan W."/>
            <person name="Fan B."/>
            <person name="Jiang Y."/>
            <person name="Adhikari A."/>
            <person name="Zheng C.-J."/>
            <person name="Schuster L."/>
            <person name="Cowan T.M."/>
            <person name="Smanski M.J."/>
            <person name="Chevrette M.G."/>
            <person name="De Carvalho L.P.S."/>
            <person name="Shen B."/>
        </authorList>
    </citation>
    <scope>NUCLEOTIDE SEQUENCE [LARGE SCALE GENOMIC DNA]</scope>
    <source>
        <strain evidence="3 4">NPDC002593</strain>
    </source>
</reference>
<evidence type="ECO:0000313" key="4">
    <source>
        <dbReference type="Proteomes" id="UP001601992"/>
    </source>
</evidence>
<gene>
    <name evidence="3" type="ORF">ACFYXQ_15060</name>
</gene>
<protein>
    <submittedName>
        <fullName evidence="3">PucR family transcriptional regulator</fullName>
    </submittedName>
</protein>
<name>A0ABW6S0X4_9NOCA</name>
<dbReference type="EMBL" id="JBIAQY010000004">
    <property type="protein sequence ID" value="MFF3569090.1"/>
    <property type="molecule type" value="Genomic_DNA"/>
</dbReference>
<keyword evidence="4" id="KW-1185">Reference proteome</keyword>
<dbReference type="InterPro" id="IPR025751">
    <property type="entry name" value="RsbRD_N_dom"/>
</dbReference>
<proteinExistence type="predicted"/>
<dbReference type="Pfam" id="PF13556">
    <property type="entry name" value="HTH_30"/>
    <property type="match status" value="1"/>
</dbReference>
<dbReference type="InterPro" id="IPR042070">
    <property type="entry name" value="PucR_C-HTH_sf"/>
</dbReference>
<dbReference type="PANTHER" id="PTHR33744">
    <property type="entry name" value="CARBOHYDRATE DIACID REGULATOR"/>
    <property type="match status" value="1"/>
</dbReference>
<dbReference type="Pfam" id="PF14361">
    <property type="entry name" value="RsbRD_N"/>
    <property type="match status" value="1"/>
</dbReference>
<dbReference type="InterPro" id="IPR051448">
    <property type="entry name" value="CdaR-like_regulators"/>
</dbReference>
<evidence type="ECO:0000259" key="2">
    <source>
        <dbReference type="Pfam" id="PF14361"/>
    </source>
</evidence>
<dbReference type="Gene3D" id="1.10.10.2840">
    <property type="entry name" value="PucR C-terminal helix-turn-helix domain"/>
    <property type="match status" value="1"/>
</dbReference>
<dbReference type="RefSeq" id="WP_063713020.1">
    <property type="nucleotide sequence ID" value="NZ_JBIAQY010000004.1"/>
</dbReference>
<feature type="domain" description="PucR C-terminal helix-turn-helix" evidence="1">
    <location>
        <begin position="340"/>
        <end position="397"/>
    </location>
</feature>
<evidence type="ECO:0000313" key="3">
    <source>
        <dbReference type="EMBL" id="MFF3569090.1"/>
    </source>
</evidence>
<evidence type="ECO:0000259" key="1">
    <source>
        <dbReference type="Pfam" id="PF13556"/>
    </source>
</evidence>
<sequence>MTIDSLARLEPHALKQPMSPSVREVDTLTRVVLARLAESAEISEQSEQFIAADIKNVVRACTELMIQGMNGGPLPCPAERLENAAAGCARADIPIDAVLSAIRTGSTVVLDQMFARTSPANCAGVHTATMTILELSKVFTAAVGMAYVRERRAEAAEQQTAAHSLTSALLAGTSTATAGARELPIADRYFVLALGLAAHPDESRPHLDRQVVARRKLRRVQAELATALAGEALSLLSVDGGTVLVPSTAATDSELEGLVGGLSRAARTPITVTVVTARPHEVPGAAHLAHELLDTVQHLGLGPGLYRFTELALQYQLTRPGIARDALETQLTPLDEHPDLLETLRIYIAANLSRVRTARLLDVHPNTVDYRLRRIAGLTGFDPSQTTGLWYLHSALVARMGRHLTPATPLRLPAAHDTNRLDSDCA</sequence>
<organism evidence="3 4">
    <name type="scientific">Nocardia jiangxiensis</name>
    <dbReference type="NCBI Taxonomy" id="282685"/>
    <lineage>
        <taxon>Bacteria</taxon>
        <taxon>Bacillati</taxon>
        <taxon>Actinomycetota</taxon>
        <taxon>Actinomycetes</taxon>
        <taxon>Mycobacteriales</taxon>
        <taxon>Nocardiaceae</taxon>
        <taxon>Nocardia</taxon>
    </lineage>
</organism>
<accession>A0ABW6S0X4</accession>
<feature type="domain" description="RsbT co-antagonist protein RsbRD N-terminal" evidence="2">
    <location>
        <begin position="27"/>
        <end position="161"/>
    </location>
</feature>
<dbReference type="InterPro" id="IPR025736">
    <property type="entry name" value="PucR_C-HTH_dom"/>
</dbReference>
<dbReference type="PANTHER" id="PTHR33744:SF7">
    <property type="entry name" value="PUCR FAMILY TRANSCRIPTIONAL REGULATOR"/>
    <property type="match status" value="1"/>
</dbReference>